<comment type="caution">
    <text evidence="3">The sequence shown here is derived from an EMBL/GenBank/DDBJ whole genome shotgun (WGS) entry which is preliminary data.</text>
</comment>
<dbReference type="PANTHER" id="PTHR22997:SF0">
    <property type="entry name" value="PIH1 DOMAIN-CONTAINING PROTEIN 1"/>
    <property type="match status" value="1"/>
</dbReference>
<gene>
    <name evidence="3" type="ORF">BB561_000400</name>
</gene>
<dbReference type="Proteomes" id="UP000245383">
    <property type="component" value="Unassembled WGS sequence"/>
</dbReference>
<keyword evidence="4" id="KW-1185">Reference proteome</keyword>
<dbReference type="InterPro" id="IPR050734">
    <property type="entry name" value="PIH1/Kintoun_subfamily"/>
</dbReference>
<name>A0A2T9YZA4_9FUNG</name>
<sequence length="306" mass="34401">MEPIPSISEPNSLLNVGSELKKKDLATLNEALKKEIRSHGYSPIELETDPSNIDKESHISGPNMPTIQSIISFKPFLSFTTAINKPSAKIKNSQVCINLCFSEMIPSPPTLPESEIQKAFAGAADAIWQVPMYTSIPRFSANCVVFDSIVNSSLFQRANFDKDTLLYLIELSFEWVEDKFDVALDRAFSNNPSKYFGKLATHFLEEMLPTPQILQNNTNPLNKPSETEPQSTAERLDPVLLKSAQNKNNLVLVFNIDVKLSLYQDNIPLLNFDLSNFDIFKTSTDNLIASSYYIPSENKMVLHLYL</sequence>
<dbReference type="STRING" id="133385.A0A2T9YZA4"/>
<evidence type="ECO:0000313" key="3">
    <source>
        <dbReference type="EMBL" id="PVU97685.1"/>
    </source>
</evidence>
<evidence type="ECO:0000259" key="2">
    <source>
        <dbReference type="Pfam" id="PF08190"/>
    </source>
</evidence>
<dbReference type="GO" id="GO:0000492">
    <property type="term" value="P:box C/D snoRNP assembly"/>
    <property type="evidence" value="ECO:0007669"/>
    <property type="project" value="TreeGrafter"/>
</dbReference>
<dbReference type="GO" id="GO:0006364">
    <property type="term" value="P:rRNA processing"/>
    <property type="evidence" value="ECO:0007669"/>
    <property type="project" value="TreeGrafter"/>
</dbReference>
<dbReference type="GO" id="GO:1990904">
    <property type="term" value="C:ribonucleoprotein complex"/>
    <property type="evidence" value="ECO:0007669"/>
    <property type="project" value="TreeGrafter"/>
</dbReference>
<reference evidence="3 4" key="1">
    <citation type="journal article" date="2018" name="MBio">
        <title>Comparative Genomics Reveals the Core Gene Toolbox for the Fungus-Insect Symbiosis.</title>
        <authorList>
            <person name="Wang Y."/>
            <person name="Stata M."/>
            <person name="Wang W."/>
            <person name="Stajich J.E."/>
            <person name="White M.M."/>
            <person name="Moncalvo J.M."/>
        </authorList>
    </citation>
    <scope>NUCLEOTIDE SEQUENCE [LARGE SCALE GENOMIC DNA]</scope>
    <source>
        <strain evidence="3 4">SWE-8-4</strain>
    </source>
</reference>
<dbReference type="OrthoDB" id="5135119at2759"/>
<accession>A0A2T9YZA4</accession>
<dbReference type="GO" id="GO:0005737">
    <property type="term" value="C:cytoplasm"/>
    <property type="evidence" value="ECO:0007669"/>
    <property type="project" value="TreeGrafter"/>
</dbReference>
<proteinExistence type="inferred from homology"/>
<dbReference type="PANTHER" id="PTHR22997">
    <property type="entry name" value="PIH1 DOMAIN-CONTAINING PROTEIN 1"/>
    <property type="match status" value="1"/>
</dbReference>
<dbReference type="GO" id="GO:0097255">
    <property type="term" value="C:R2TP complex"/>
    <property type="evidence" value="ECO:0007669"/>
    <property type="project" value="TreeGrafter"/>
</dbReference>
<feature type="domain" description="PIH1 N-terminal" evidence="2">
    <location>
        <begin position="92"/>
        <end position="206"/>
    </location>
</feature>
<dbReference type="EMBL" id="MBFR01000008">
    <property type="protein sequence ID" value="PVU97685.1"/>
    <property type="molecule type" value="Genomic_DNA"/>
</dbReference>
<dbReference type="Pfam" id="PF08190">
    <property type="entry name" value="PIH1"/>
    <property type="match status" value="1"/>
</dbReference>
<protein>
    <recommendedName>
        <fullName evidence="2">PIH1 N-terminal domain-containing protein</fullName>
    </recommendedName>
</protein>
<evidence type="ECO:0000313" key="4">
    <source>
        <dbReference type="Proteomes" id="UP000245383"/>
    </source>
</evidence>
<dbReference type="InterPro" id="IPR012981">
    <property type="entry name" value="PIH1_N"/>
</dbReference>
<organism evidence="3 4">
    <name type="scientific">Smittium simulii</name>
    <dbReference type="NCBI Taxonomy" id="133385"/>
    <lineage>
        <taxon>Eukaryota</taxon>
        <taxon>Fungi</taxon>
        <taxon>Fungi incertae sedis</taxon>
        <taxon>Zoopagomycota</taxon>
        <taxon>Kickxellomycotina</taxon>
        <taxon>Harpellomycetes</taxon>
        <taxon>Harpellales</taxon>
        <taxon>Legeriomycetaceae</taxon>
        <taxon>Smittium</taxon>
    </lineage>
</organism>
<comment type="similarity">
    <text evidence="1">Belongs to the PIH1 family.</text>
</comment>
<evidence type="ECO:0000256" key="1">
    <source>
        <dbReference type="ARBA" id="ARBA00008511"/>
    </source>
</evidence>
<dbReference type="AlphaFoldDB" id="A0A2T9YZA4"/>